<dbReference type="SUPFAM" id="SSF141571">
    <property type="entry name" value="Pentapeptide repeat-like"/>
    <property type="match status" value="1"/>
</dbReference>
<gene>
    <name evidence="1" type="ORF">BGC07_03405</name>
</gene>
<accession>A0ABX3A060</accession>
<sequence length="175" mass="20094">MDLSQINLNKVTFENCQFIDCDFSESALNQCKFIDCSFKNSNLSLAKLNNSLVNEVEFNACKMTGVNWNQARWSNITLASPIFFKACDVSLSSFYELKLPELSMIDCKAHDVDFRGCDLTRADFTRTDFEKAEFMHTRLNHADFREAINYIINPVENSLTRAKFSFPEVVNLLRG</sequence>
<comment type="caution">
    <text evidence="1">The sequence shown here is derived from an EMBL/GenBank/DDBJ whole genome shotgun (WGS) entry which is preliminary data.</text>
</comment>
<dbReference type="RefSeq" id="WP_069311961.1">
    <property type="nucleotide sequence ID" value="NZ_MDTU01000001.1"/>
</dbReference>
<evidence type="ECO:0008006" key="3">
    <source>
        <dbReference type="Google" id="ProtNLM"/>
    </source>
</evidence>
<keyword evidence="2" id="KW-1185">Reference proteome</keyword>
<dbReference type="InterPro" id="IPR001646">
    <property type="entry name" value="5peptide_repeat"/>
</dbReference>
<dbReference type="Pfam" id="PF13599">
    <property type="entry name" value="Pentapeptide_4"/>
    <property type="match status" value="2"/>
</dbReference>
<dbReference type="Gene3D" id="2.160.20.80">
    <property type="entry name" value="E3 ubiquitin-protein ligase SopA"/>
    <property type="match status" value="1"/>
</dbReference>
<proteinExistence type="predicted"/>
<organism evidence="1 2">
    <name type="scientific">Piscirickettsia litoralis</name>
    <dbReference type="NCBI Taxonomy" id="1891921"/>
    <lineage>
        <taxon>Bacteria</taxon>
        <taxon>Pseudomonadati</taxon>
        <taxon>Pseudomonadota</taxon>
        <taxon>Gammaproteobacteria</taxon>
        <taxon>Thiotrichales</taxon>
        <taxon>Piscirickettsiaceae</taxon>
        <taxon>Piscirickettsia</taxon>
    </lineage>
</organism>
<dbReference type="InterPro" id="IPR052949">
    <property type="entry name" value="PA_immunity-related"/>
</dbReference>
<protein>
    <recommendedName>
        <fullName evidence="3">Pentapeptide repeat-containing protein</fullName>
    </recommendedName>
</protein>
<dbReference type="EMBL" id="MDTU01000001">
    <property type="protein sequence ID" value="ODN42163.1"/>
    <property type="molecule type" value="Genomic_DNA"/>
</dbReference>
<dbReference type="PANTHER" id="PTHR42999">
    <property type="entry name" value="ANTIBIOTIC RESISTANCE PROTEIN MCBG"/>
    <property type="match status" value="1"/>
</dbReference>
<feature type="non-terminal residue" evidence="1">
    <location>
        <position position="175"/>
    </location>
</feature>
<dbReference type="PANTHER" id="PTHR42999:SF1">
    <property type="entry name" value="PENTAPEPTIDE REPEAT-CONTAINING PROTEIN"/>
    <property type="match status" value="1"/>
</dbReference>
<evidence type="ECO:0000313" key="2">
    <source>
        <dbReference type="Proteomes" id="UP000094329"/>
    </source>
</evidence>
<evidence type="ECO:0000313" key="1">
    <source>
        <dbReference type="EMBL" id="ODN42163.1"/>
    </source>
</evidence>
<dbReference type="Proteomes" id="UP000094329">
    <property type="component" value="Unassembled WGS sequence"/>
</dbReference>
<reference evidence="1 2" key="1">
    <citation type="submission" date="2016-08" db="EMBL/GenBank/DDBJ databases">
        <title>Draft genome sequence of Candidatus Piscirickettsia litoralis, from seawater.</title>
        <authorList>
            <person name="Wan X."/>
            <person name="Lee A.J."/>
            <person name="Hou S."/>
            <person name="Donachie S.P."/>
        </authorList>
    </citation>
    <scope>NUCLEOTIDE SEQUENCE [LARGE SCALE GENOMIC DNA]</scope>
    <source>
        <strain evidence="1 2">Y2</strain>
    </source>
</reference>
<name>A0ABX3A060_9GAMM</name>